<evidence type="ECO:0000256" key="4">
    <source>
        <dbReference type="ARBA" id="ARBA00022960"/>
    </source>
</evidence>
<comment type="caution">
    <text evidence="12">The sequence shown here is derived from an EMBL/GenBank/DDBJ whole genome shotgun (WGS) entry which is preliminary data.</text>
</comment>
<feature type="active site" description="Acyl-ester intermediate" evidence="7">
    <location>
        <position position="374"/>
    </location>
</feature>
<dbReference type="RefSeq" id="WP_273377782.1">
    <property type="nucleotide sequence ID" value="NZ_PIUK01000013.1"/>
</dbReference>
<dbReference type="GO" id="GO:0009002">
    <property type="term" value="F:serine-type D-Ala-D-Ala carboxypeptidase activity"/>
    <property type="evidence" value="ECO:0007669"/>
    <property type="project" value="InterPro"/>
</dbReference>
<evidence type="ECO:0000259" key="11">
    <source>
        <dbReference type="PROSITE" id="PS51781"/>
    </source>
</evidence>
<name>A0A953HYP9_SYMTR</name>
<dbReference type="Pfam" id="PF00768">
    <property type="entry name" value="Peptidase_S11"/>
    <property type="match status" value="1"/>
</dbReference>
<dbReference type="Pfam" id="PF07833">
    <property type="entry name" value="Cu_amine_oxidN1"/>
    <property type="match status" value="2"/>
</dbReference>
<dbReference type="GO" id="GO:0006508">
    <property type="term" value="P:proteolysis"/>
    <property type="evidence" value="ECO:0007669"/>
    <property type="project" value="InterPro"/>
</dbReference>
<dbReference type="InterPro" id="IPR001967">
    <property type="entry name" value="Peptidase_S11_N"/>
</dbReference>
<organism evidence="12 13">
    <name type="scientific">Symbiobacterium thermophilum</name>
    <dbReference type="NCBI Taxonomy" id="2734"/>
    <lineage>
        <taxon>Bacteria</taxon>
        <taxon>Bacillati</taxon>
        <taxon>Bacillota</taxon>
        <taxon>Clostridia</taxon>
        <taxon>Eubacteriales</taxon>
        <taxon>Symbiobacteriaceae</taxon>
        <taxon>Symbiobacterium</taxon>
    </lineage>
</organism>
<dbReference type="SUPFAM" id="SSF56601">
    <property type="entry name" value="beta-lactamase/transpeptidase-like"/>
    <property type="match status" value="1"/>
</dbReference>
<keyword evidence="6" id="KW-0961">Cell wall biogenesis/degradation</keyword>
<feature type="active site" evidence="7">
    <location>
        <position position="429"/>
    </location>
</feature>
<evidence type="ECO:0000256" key="10">
    <source>
        <dbReference type="SAM" id="SignalP"/>
    </source>
</evidence>
<dbReference type="GO" id="GO:0071555">
    <property type="term" value="P:cell wall organization"/>
    <property type="evidence" value="ECO:0007669"/>
    <property type="project" value="UniProtKB-KW"/>
</dbReference>
<evidence type="ECO:0000256" key="2">
    <source>
        <dbReference type="ARBA" id="ARBA00022729"/>
    </source>
</evidence>
<dbReference type="Proteomes" id="UP000732377">
    <property type="component" value="Unassembled WGS sequence"/>
</dbReference>
<dbReference type="EMBL" id="PIUK01000013">
    <property type="protein sequence ID" value="MBY6275102.1"/>
    <property type="molecule type" value="Genomic_DNA"/>
</dbReference>
<feature type="signal peptide" evidence="10">
    <location>
        <begin position="1"/>
        <end position="25"/>
    </location>
</feature>
<feature type="active site" description="Proton acceptor" evidence="7">
    <location>
        <position position="377"/>
    </location>
</feature>
<protein>
    <recommendedName>
        <fullName evidence="11">SH3b domain-containing protein</fullName>
    </recommendedName>
</protein>
<dbReference type="InterPro" id="IPR003646">
    <property type="entry name" value="SH3-like_bac-type"/>
</dbReference>
<dbReference type="InterPro" id="IPR036582">
    <property type="entry name" value="Mao_N_sf"/>
</dbReference>
<keyword evidence="3" id="KW-0378">Hydrolase</keyword>
<evidence type="ECO:0000256" key="7">
    <source>
        <dbReference type="PIRSR" id="PIRSR618044-1"/>
    </source>
</evidence>
<comment type="similarity">
    <text evidence="1 9">Belongs to the peptidase S11 family.</text>
</comment>
<dbReference type="PANTHER" id="PTHR21581:SF33">
    <property type="entry name" value="D-ALANYL-D-ALANINE CARBOXYPEPTIDASE DACB"/>
    <property type="match status" value="1"/>
</dbReference>
<dbReference type="Pfam" id="PF08239">
    <property type="entry name" value="SH3_3"/>
    <property type="match status" value="1"/>
</dbReference>
<dbReference type="Gene3D" id="3.30.457.10">
    <property type="entry name" value="Copper amine oxidase-like, N-terminal domain"/>
    <property type="match status" value="2"/>
</dbReference>
<dbReference type="InterPro" id="IPR012338">
    <property type="entry name" value="Beta-lactam/transpept-like"/>
</dbReference>
<dbReference type="InterPro" id="IPR012854">
    <property type="entry name" value="Cu_amine_oxidase-like_N"/>
</dbReference>
<keyword evidence="2 10" id="KW-0732">Signal</keyword>
<proteinExistence type="inferred from homology"/>
<gene>
    <name evidence="12" type="ORF">CWE10_02640</name>
</gene>
<feature type="domain" description="SH3b" evidence="11">
    <location>
        <begin position="145"/>
        <end position="210"/>
    </location>
</feature>
<evidence type="ECO:0000256" key="3">
    <source>
        <dbReference type="ARBA" id="ARBA00022801"/>
    </source>
</evidence>
<sequence>MAIRRKLAAALAATTLLVSGAPALAADVQPLSLYVNGRELYLPQTPILQENRVLVPMRAYLESLGAEVGWEPPNLVTARMGEHTVSLRIGQYTAQVDGREVPLDVPAQIIADRTYVPLRFLSEGLGAEVGYDGATRTVTVVTAPPGQLEVIDGPLNVRAEPSTTAPILTTVPVGTRLDIVSEQPGAEWTRVALPGGTLGWVANRYTRTVGSEPVVQPLLALLEQRAYLQAGGQCIGAVPLVNNLTYVPLVEAVEALGGSVRRAGDGTAIAAELGGRQLLITPDSATATLNGQAVALSAAPLLVGGRPLIPARDLADHLGVTLSWSDATRTVTLGPAGGTTCIPDIAAQAYILVDVATGAVLSEYNARAPRAIASTTKIMTALLAVEQGHPDAVVTVSANAASQPGTSVYLRAGEQRTLRELLYGLMLVSGNDAAVAIAEHLAGSEEAFARRMNLRAAELGAQNTYFVTASGLDDDVDPYSTAEDLARISLASLRNPLFRSYMYLPQATIPGPWGNRQLTNSNLFVLRYPGATGVKNGWTEKAGYTLVASAWRDGREVMLVLLGGESRSALYAEAYSLMDHGFVLADQSWLLR</sequence>
<dbReference type="GO" id="GO:0009252">
    <property type="term" value="P:peptidoglycan biosynthetic process"/>
    <property type="evidence" value="ECO:0007669"/>
    <property type="project" value="UniProtKB-KW"/>
</dbReference>
<dbReference type="PRINTS" id="PR00725">
    <property type="entry name" value="DADACBPTASE1"/>
</dbReference>
<dbReference type="AlphaFoldDB" id="A0A953HYP9"/>
<keyword evidence="4" id="KW-0133">Cell shape</keyword>
<dbReference type="GO" id="GO:0008360">
    <property type="term" value="P:regulation of cell shape"/>
    <property type="evidence" value="ECO:0007669"/>
    <property type="project" value="UniProtKB-KW"/>
</dbReference>
<evidence type="ECO:0000256" key="9">
    <source>
        <dbReference type="RuleBase" id="RU004016"/>
    </source>
</evidence>
<accession>A0A953HYP9</accession>
<keyword evidence="5" id="KW-0573">Peptidoglycan synthesis</keyword>
<dbReference type="PANTHER" id="PTHR21581">
    <property type="entry name" value="D-ALANYL-D-ALANINE CARBOXYPEPTIDASE"/>
    <property type="match status" value="1"/>
</dbReference>
<dbReference type="InterPro" id="IPR018044">
    <property type="entry name" value="Peptidase_S11"/>
</dbReference>
<evidence type="ECO:0000256" key="1">
    <source>
        <dbReference type="ARBA" id="ARBA00007164"/>
    </source>
</evidence>
<evidence type="ECO:0000256" key="6">
    <source>
        <dbReference type="ARBA" id="ARBA00023316"/>
    </source>
</evidence>
<dbReference type="Gene3D" id="3.40.710.10">
    <property type="entry name" value="DD-peptidase/beta-lactamase superfamily"/>
    <property type="match status" value="1"/>
</dbReference>
<feature type="binding site" evidence="8">
    <location>
        <position position="535"/>
    </location>
    <ligand>
        <name>substrate</name>
    </ligand>
</feature>
<dbReference type="PROSITE" id="PS51781">
    <property type="entry name" value="SH3B"/>
    <property type="match status" value="1"/>
</dbReference>
<reference evidence="12" key="1">
    <citation type="submission" date="2017-11" db="EMBL/GenBank/DDBJ databases">
        <title>Three new genomes from thermophilic consortium.</title>
        <authorList>
            <person name="Quaggio R."/>
            <person name="Amgarten D."/>
            <person name="Setubal J.C."/>
        </authorList>
    </citation>
    <scope>NUCLEOTIDE SEQUENCE</scope>
    <source>
        <strain evidence="12">ZCTH01-B2</strain>
    </source>
</reference>
<feature type="chain" id="PRO_5038062544" description="SH3b domain-containing protein" evidence="10">
    <location>
        <begin position="26"/>
        <end position="592"/>
    </location>
</feature>
<evidence type="ECO:0000313" key="12">
    <source>
        <dbReference type="EMBL" id="MBY6275102.1"/>
    </source>
</evidence>
<evidence type="ECO:0000256" key="8">
    <source>
        <dbReference type="PIRSR" id="PIRSR618044-2"/>
    </source>
</evidence>
<dbReference type="SUPFAM" id="SSF55383">
    <property type="entry name" value="Copper amine oxidase, domain N"/>
    <property type="match status" value="2"/>
</dbReference>
<evidence type="ECO:0000313" key="13">
    <source>
        <dbReference type="Proteomes" id="UP000732377"/>
    </source>
</evidence>
<evidence type="ECO:0000256" key="5">
    <source>
        <dbReference type="ARBA" id="ARBA00022984"/>
    </source>
</evidence>
<dbReference type="SMART" id="SM00287">
    <property type="entry name" value="SH3b"/>
    <property type="match status" value="1"/>
</dbReference>
<dbReference type="Gene3D" id="2.30.30.40">
    <property type="entry name" value="SH3 Domains"/>
    <property type="match status" value="1"/>
</dbReference>